<feature type="signal peptide" evidence="2">
    <location>
        <begin position="1"/>
        <end position="20"/>
    </location>
</feature>
<evidence type="ECO:0000313" key="3">
    <source>
        <dbReference type="EMBL" id="GMS96467.1"/>
    </source>
</evidence>
<feature type="non-terminal residue" evidence="3">
    <location>
        <position position="1"/>
    </location>
</feature>
<reference evidence="3" key="1">
    <citation type="submission" date="2023-10" db="EMBL/GenBank/DDBJ databases">
        <title>Genome assembly of Pristionchus species.</title>
        <authorList>
            <person name="Yoshida K."/>
            <person name="Sommer R.J."/>
        </authorList>
    </citation>
    <scope>NUCLEOTIDE SEQUENCE</scope>
    <source>
        <strain evidence="3">RS0144</strain>
    </source>
</reference>
<dbReference type="AlphaFoldDB" id="A0AAV5TQJ9"/>
<name>A0AAV5TQJ9_9BILA</name>
<comment type="caution">
    <text evidence="3">The sequence shown here is derived from an EMBL/GenBank/DDBJ whole genome shotgun (WGS) entry which is preliminary data.</text>
</comment>
<dbReference type="Proteomes" id="UP001432027">
    <property type="component" value="Unassembled WGS sequence"/>
</dbReference>
<gene>
    <name evidence="3" type="ORF">PENTCL1PPCAC_18642</name>
</gene>
<feature type="chain" id="PRO_5043607769" evidence="2">
    <location>
        <begin position="21"/>
        <end position="316"/>
    </location>
</feature>
<proteinExistence type="predicted"/>
<keyword evidence="2" id="KW-0732">Signal</keyword>
<accession>A0AAV5TQJ9</accession>
<sequence length="316" mass="34543">KVVILCLCLAVTAYCGPTSTAKPDGGVKEAAADGHRHHRGHWGGYSNPIVDRNVCDLDASVLVVVEGGRRGYNKARRVKCADVAAADEDSCMVCCQNAARRDSSIRNEDIYGFLTVIDHFTKDSRSSESHGDDYARRPKRQTDGDNTDAEIVEAVAEAATGDAATSQTGEYGRRKGDRSLEKFEPIMNFRNLKCLCCAPRRQLPPRPVIDVAVPVYQQQYPQYPQYPQPVAAAPAQYGAPAQAQPTYQAPAAAPAQYQPAQAQPTYQSSVISITDYFSFLSNVRHFQQQAPAQYQQMPAQAQPVYQAPAAAPVQNY</sequence>
<evidence type="ECO:0000256" key="2">
    <source>
        <dbReference type="SAM" id="SignalP"/>
    </source>
</evidence>
<feature type="compositionally biased region" description="Basic and acidic residues" evidence="1">
    <location>
        <begin position="123"/>
        <end position="143"/>
    </location>
</feature>
<evidence type="ECO:0000313" key="4">
    <source>
        <dbReference type="Proteomes" id="UP001432027"/>
    </source>
</evidence>
<dbReference type="EMBL" id="BTSX01000004">
    <property type="protein sequence ID" value="GMS96467.1"/>
    <property type="molecule type" value="Genomic_DNA"/>
</dbReference>
<organism evidence="3 4">
    <name type="scientific">Pristionchus entomophagus</name>
    <dbReference type="NCBI Taxonomy" id="358040"/>
    <lineage>
        <taxon>Eukaryota</taxon>
        <taxon>Metazoa</taxon>
        <taxon>Ecdysozoa</taxon>
        <taxon>Nematoda</taxon>
        <taxon>Chromadorea</taxon>
        <taxon>Rhabditida</taxon>
        <taxon>Rhabditina</taxon>
        <taxon>Diplogasteromorpha</taxon>
        <taxon>Diplogasteroidea</taxon>
        <taxon>Neodiplogasteridae</taxon>
        <taxon>Pristionchus</taxon>
    </lineage>
</organism>
<protein>
    <submittedName>
        <fullName evidence="3">Uncharacterized protein</fullName>
    </submittedName>
</protein>
<keyword evidence="4" id="KW-1185">Reference proteome</keyword>
<evidence type="ECO:0000256" key="1">
    <source>
        <dbReference type="SAM" id="MobiDB-lite"/>
    </source>
</evidence>
<feature type="region of interest" description="Disordered" evidence="1">
    <location>
        <begin position="123"/>
        <end position="147"/>
    </location>
</feature>